<keyword evidence="2" id="KW-1185">Reference proteome</keyword>
<proteinExistence type="predicted"/>
<evidence type="ECO:0000313" key="1">
    <source>
        <dbReference type="EMBL" id="GGD31246.1"/>
    </source>
</evidence>
<dbReference type="RefSeq" id="WP_066765766.1">
    <property type="nucleotide sequence ID" value="NZ_BMIO01000001.1"/>
</dbReference>
<accession>A0A916Y4T2</accession>
<evidence type="ECO:0000313" key="2">
    <source>
        <dbReference type="Proteomes" id="UP000598997"/>
    </source>
</evidence>
<name>A0A916Y4T2_9SPHN</name>
<dbReference type="Proteomes" id="UP000598997">
    <property type="component" value="Unassembled WGS sequence"/>
</dbReference>
<sequence>MQNAAIQMPARAKRMKFRPAMIRRPVFGRRRESALPVDGASEGGLLSKFTSKDVKDFLMAYSACFIAVMCMIA</sequence>
<organism evidence="1 2">
    <name type="scientific">Croceicoccus pelagius</name>
    <dbReference type="NCBI Taxonomy" id="1703341"/>
    <lineage>
        <taxon>Bacteria</taxon>
        <taxon>Pseudomonadati</taxon>
        <taxon>Pseudomonadota</taxon>
        <taxon>Alphaproteobacteria</taxon>
        <taxon>Sphingomonadales</taxon>
        <taxon>Erythrobacteraceae</taxon>
        <taxon>Croceicoccus</taxon>
    </lineage>
</organism>
<dbReference type="OrthoDB" id="7428630at2"/>
<dbReference type="AlphaFoldDB" id="A0A916Y4T2"/>
<reference evidence="1 2" key="1">
    <citation type="journal article" date="2014" name="Int. J. Syst. Evol. Microbiol.">
        <title>Complete genome sequence of Corynebacterium casei LMG S-19264T (=DSM 44701T), isolated from a smear-ripened cheese.</title>
        <authorList>
            <consortium name="US DOE Joint Genome Institute (JGI-PGF)"/>
            <person name="Walter F."/>
            <person name="Albersmeier A."/>
            <person name="Kalinowski J."/>
            <person name="Ruckert C."/>
        </authorList>
    </citation>
    <scope>NUCLEOTIDE SEQUENCE [LARGE SCALE GENOMIC DNA]</scope>
    <source>
        <strain evidence="1 2">CGMCC 1.15358</strain>
    </source>
</reference>
<gene>
    <name evidence="1" type="ORF">GCM10010989_01720</name>
</gene>
<dbReference type="EMBL" id="BMIO01000001">
    <property type="protein sequence ID" value="GGD31246.1"/>
    <property type="molecule type" value="Genomic_DNA"/>
</dbReference>
<protein>
    <submittedName>
        <fullName evidence="1">Uncharacterized protein</fullName>
    </submittedName>
</protein>
<comment type="caution">
    <text evidence="1">The sequence shown here is derived from an EMBL/GenBank/DDBJ whole genome shotgun (WGS) entry which is preliminary data.</text>
</comment>